<evidence type="ECO:0000313" key="4">
    <source>
        <dbReference type="Proteomes" id="UP000807716"/>
    </source>
</evidence>
<name>A0A9P6TZ54_9FUNG</name>
<proteinExistence type="predicted"/>
<accession>A0A9P6TZ54</accession>
<feature type="region of interest" description="Disordered" evidence="1">
    <location>
        <begin position="272"/>
        <end position="328"/>
    </location>
</feature>
<evidence type="ECO:0000256" key="2">
    <source>
        <dbReference type="SAM" id="Phobius"/>
    </source>
</evidence>
<keyword evidence="4" id="KW-1185">Reference proteome</keyword>
<dbReference type="EMBL" id="JAAAJB010000679">
    <property type="protein sequence ID" value="KAG0252264.1"/>
    <property type="molecule type" value="Genomic_DNA"/>
</dbReference>
<feature type="region of interest" description="Disordered" evidence="1">
    <location>
        <begin position="202"/>
        <end position="242"/>
    </location>
</feature>
<feature type="compositionally biased region" description="Polar residues" evidence="1">
    <location>
        <begin position="202"/>
        <end position="213"/>
    </location>
</feature>
<evidence type="ECO:0000256" key="1">
    <source>
        <dbReference type="SAM" id="MobiDB-lite"/>
    </source>
</evidence>
<feature type="region of interest" description="Disordered" evidence="1">
    <location>
        <begin position="476"/>
        <end position="495"/>
    </location>
</feature>
<sequence>MAHLSADTINTLDIGAQPINCPQAGDFGSVVPRSNSKSPRFCRVPTKILPALCTGKNNNSEKAQLYEWSGQRSRGPFYVLLPRRDSTQHLSLAALSVSNHEDRLVLKEAESSIHFRYTATEGFSRIWSTHPHFLSMQHSLHARQANETGAENGAENTTEDTAAIVVGGIVTLVVILSLVVYCFFFRRKRNESLISKILDKYSGQSKSSPSLTPLNDDYYVRPAPISLHSPDDAEQEREDQQQIALQKMQIEGHSRPSSVVLVSSSLAIPLAPPQPYAPTHEDLPYTQGQQPPPPQQQQHQHQHQHQHQQQQHQYQPLQQEPYSSSLHSIQSDAVSVASAGWPSSSSVQDLPVVTAAVPWGNAAGKTGATPAMMMPHYYGVATPVVMMPHYYGSSSSSSSAPDSSSDASGTLASRPVESITLYEMADKERLRHQAQSQLSSLPTGVLAAQHQHHHMESGAMDDNLPPPPPYLQKVEATLQEPSAPTGSGIGFHPAT</sequence>
<feature type="region of interest" description="Disordered" evidence="1">
    <location>
        <begin position="449"/>
        <end position="471"/>
    </location>
</feature>
<organism evidence="3 4">
    <name type="scientific">Actinomortierella ambigua</name>
    <dbReference type="NCBI Taxonomy" id="1343610"/>
    <lineage>
        <taxon>Eukaryota</taxon>
        <taxon>Fungi</taxon>
        <taxon>Fungi incertae sedis</taxon>
        <taxon>Mucoromycota</taxon>
        <taxon>Mortierellomycotina</taxon>
        <taxon>Mortierellomycetes</taxon>
        <taxon>Mortierellales</taxon>
        <taxon>Mortierellaceae</taxon>
        <taxon>Actinomortierella</taxon>
    </lineage>
</organism>
<keyword evidence="2" id="KW-0812">Transmembrane</keyword>
<feature type="region of interest" description="Disordered" evidence="1">
    <location>
        <begin position="392"/>
        <end position="412"/>
    </location>
</feature>
<protein>
    <submittedName>
        <fullName evidence="3">Uncharacterized protein</fullName>
    </submittedName>
</protein>
<dbReference type="Proteomes" id="UP000807716">
    <property type="component" value="Unassembled WGS sequence"/>
</dbReference>
<comment type="caution">
    <text evidence="3">The sequence shown here is derived from an EMBL/GenBank/DDBJ whole genome shotgun (WGS) entry which is preliminary data.</text>
</comment>
<reference evidence="3" key="1">
    <citation type="journal article" date="2020" name="Fungal Divers.">
        <title>Resolving the Mortierellaceae phylogeny through synthesis of multi-gene phylogenetics and phylogenomics.</title>
        <authorList>
            <person name="Vandepol N."/>
            <person name="Liber J."/>
            <person name="Desiro A."/>
            <person name="Na H."/>
            <person name="Kennedy M."/>
            <person name="Barry K."/>
            <person name="Grigoriev I.V."/>
            <person name="Miller A.N."/>
            <person name="O'Donnell K."/>
            <person name="Stajich J.E."/>
            <person name="Bonito G."/>
        </authorList>
    </citation>
    <scope>NUCLEOTIDE SEQUENCE</scope>
    <source>
        <strain evidence="3">BC1065</strain>
    </source>
</reference>
<feature type="compositionally biased region" description="Low complexity" evidence="1">
    <location>
        <begin position="307"/>
        <end position="321"/>
    </location>
</feature>
<keyword evidence="2" id="KW-0472">Membrane</keyword>
<dbReference type="AlphaFoldDB" id="A0A9P6TZ54"/>
<evidence type="ECO:0000313" key="3">
    <source>
        <dbReference type="EMBL" id="KAG0252264.1"/>
    </source>
</evidence>
<feature type="transmembrane region" description="Helical" evidence="2">
    <location>
        <begin position="162"/>
        <end position="184"/>
    </location>
</feature>
<feature type="compositionally biased region" description="Low complexity" evidence="1">
    <location>
        <begin position="393"/>
        <end position="408"/>
    </location>
</feature>
<keyword evidence="2" id="KW-1133">Transmembrane helix</keyword>
<gene>
    <name evidence="3" type="ORF">DFQ27_008178</name>
</gene>